<accession>A0AAN8JDX1</accession>
<keyword evidence="1" id="KW-0812">Transmembrane</keyword>
<dbReference type="PANTHER" id="PTHR11683">
    <property type="entry name" value="MYELIN PROTEOLIPID"/>
    <property type="match status" value="1"/>
</dbReference>
<proteinExistence type="predicted"/>
<dbReference type="EMBL" id="JAZGQO010000011">
    <property type="protein sequence ID" value="KAK6173418.1"/>
    <property type="molecule type" value="Genomic_DNA"/>
</dbReference>
<gene>
    <name evidence="2" type="ORF">SNE40_016872</name>
</gene>
<feature type="transmembrane region" description="Helical" evidence="1">
    <location>
        <begin position="159"/>
        <end position="187"/>
    </location>
</feature>
<organism evidence="2 3">
    <name type="scientific">Patella caerulea</name>
    <name type="common">Rayed Mediterranean limpet</name>
    <dbReference type="NCBI Taxonomy" id="87958"/>
    <lineage>
        <taxon>Eukaryota</taxon>
        <taxon>Metazoa</taxon>
        <taxon>Spiralia</taxon>
        <taxon>Lophotrochozoa</taxon>
        <taxon>Mollusca</taxon>
        <taxon>Gastropoda</taxon>
        <taxon>Patellogastropoda</taxon>
        <taxon>Patelloidea</taxon>
        <taxon>Patellidae</taxon>
        <taxon>Patella</taxon>
    </lineage>
</organism>
<comment type="caution">
    <text evidence="2">The sequence shown here is derived from an EMBL/GenBank/DDBJ whole genome shotgun (WGS) entry which is preliminary data.</text>
</comment>
<evidence type="ECO:0000313" key="3">
    <source>
        <dbReference type="Proteomes" id="UP001347796"/>
    </source>
</evidence>
<dbReference type="GO" id="GO:0031175">
    <property type="term" value="P:neuron projection development"/>
    <property type="evidence" value="ECO:0007669"/>
    <property type="project" value="TreeGrafter"/>
</dbReference>
<name>A0AAN8JDX1_PATCE</name>
<keyword evidence="1" id="KW-1133">Transmembrane helix</keyword>
<dbReference type="AlphaFoldDB" id="A0AAN8JDX1"/>
<dbReference type="GO" id="GO:0005886">
    <property type="term" value="C:plasma membrane"/>
    <property type="evidence" value="ECO:0007669"/>
    <property type="project" value="TreeGrafter"/>
</dbReference>
<protein>
    <recommendedName>
        <fullName evidence="4">Neuronal membrane glycoprotein M6-b</fullName>
    </recommendedName>
</protein>
<dbReference type="PANTHER" id="PTHR11683:SF12">
    <property type="entry name" value="M6, ISOFORM F"/>
    <property type="match status" value="1"/>
</dbReference>
<keyword evidence="1" id="KW-0472">Membrane</keyword>
<dbReference type="Proteomes" id="UP001347796">
    <property type="component" value="Unassembled WGS sequence"/>
</dbReference>
<evidence type="ECO:0000256" key="1">
    <source>
        <dbReference type="SAM" id="Phobius"/>
    </source>
</evidence>
<evidence type="ECO:0008006" key="4">
    <source>
        <dbReference type="Google" id="ProtNLM"/>
    </source>
</evidence>
<feature type="transmembrane region" description="Helical" evidence="1">
    <location>
        <begin position="224"/>
        <end position="246"/>
    </location>
</feature>
<dbReference type="Pfam" id="PF01275">
    <property type="entry name" value="Myelin_PLP"/>
    <property type="match status" value="1"/>
</dbReference>
<keyword evidence="3" id="KW-1185">Reference proteome</keyword>
<reference evidence="2 3" key="1">
    <citation type="submission" date="2024-01" db="EMBL/GenBank/DDBJ databases">
        <title>The genome of the rayed Mediterranean limpet Patella caerulea (Linnaeus, 1758).</title>
        <authorList>
            <person name="Anh-Thu Weber A."/>
            <person name="Halstead-Nussloch G."/>
        </authorList>
    </citation>
    <scope>NUCLEOTIDE SEQUENCE [LARGE SCALE GENOMIC DNA]</scope>
    <source>
        <strain evidence="2">AATW-2023a</strain>
        <tissue evidence="2">Whole specimen</tissue>
    </source>
</reference>
<feature type="transmembrane region" description="Helical" evidence="1">
    <location>
        <begin position="69"/>
        <end position="90"/>
    </location>
</feature>
<evidence type="ECO:0000313" key="2">
    <source>
        <dbReference type="EMBL" id="KAK6173418.1"/>
    </source>
</evidence>
<sequence>MDHENTICPPALPEEVDLPDPEILLPDEPLPEPIKDEEVVEVETAKEARNPNCCERFLKCLSHVPCASLIAWIILLLGLGGLTGSLLIGSRKTRDLLNNQPLLWFMDFTLIGVIVSMFVLGTVFLIIGHISSEPTSRRVFNSSSKNRCARGLNMGFLSFVYFLTVCWILASALLFIPLVMLGILYYVKEYDGLTSLNLKYYGFEDRHLEGEALDEFMMQAKDVLICYSCAYVSSLLVVISMIHFLISITANITHLTDNRFAALNAYEPGEEMRNSKHSVLDTNM</sequence>
<feature type="transmembrane region" description="Helical" evidence="1">
    <location>
        <begin position="102"/>
        <end position="127"/>
    </location>
</feature>
<dbReference type="InterPro" id="IPR001614">
    <property type="entry name" value="Myelin_PLP"/>
</dbReference>